<protein>
    <submittedName>
        <fullName evidence="4">Uncharacterized protein</fullName>
    </submittedName>
</protein>
<feature type="non-terminal residue" evidence="4">
    <location>
        <position position="89"/>
    </location>
</feature>
<name>A0ABD0NJ37_CIRMR</name>
<keyword evidence="5" id="KW-1185">Reference proteome</keyword>
<gene>
    <name evidence="2" type="ORF">M9458_045028</name>
    <name evidence="3" type="ORF">M9458_045030</name>
    <name evidence="4" type="ORF">M9458_045062</name>
</gene>
<dbReference type="EMBL" id="JAMKFB020000022">
    <property type="protein sequence ID" value="KAL0161337.1"/>
    <property type="molecule type" value="Genomic_DNA"/>
</dbReference>
<feature type="transmembrane region" description="Helical" evidence="1">
    <location>
        <begin position="12"/>
        <end position="29"/>
    </location>
</feature>
<dbReference type="InterPro" id="IPR013783">
    <property type="entry name" value="Ig-like_fold"/>
</dbReference>
<dbReference type="PANTHER" id="PTHR21063:SF4">
    <property type="entry name" value="CD48 ANTIGEN-RELATED"/>
    <property type="match status" value="1"/>
</dbReference>
<proteinExistence type="predicted"/>
<dbReference type="Gene3D" id="2.60.40.10">
    <property type="entry name" value="Immunoglobulins"/>
    <property type="match status" value="1"/>
</dbReference>
<dbReference type="AlphaFoldDB" id="A0ABD0NJ37"/>
<dbReference type="EMBL" id="JAMKFB020000022">
    <property type="protein sequence ID" value="KAL0161303.1"/>
    <property type="molecule type" value="Genomic_DNA"/>
</dbReference>
<sequence length="89" mass="10295">SSACSCHHQYLFNFFFFITAELFVVVFSGECESCDSLLVQRKQFIVQHHLSLPLEVEYQDKNTYSCVINNPISNQTQHFNITELCHTCA</sequence>
<accession>A0ABD0NJ37</accession>
<evidence type="ECO:0000313" key="5">
    <source>
        <dbReference type="Proteomes" id="UP001529510"/>
    </source>
</evidence>
<feature type="non-terminal residue" evidence="4">
    <location>
        <position position="1"/>
    </location>
</feature>
<dbReference type="EMBL" id="JAMKFB020000022">
    <property type="protein sequence ID" value="KAL0161305.1"/>
    <property type="molecule type" value="Genomic_DNA"/>
</dbReference>
<keyword evidence="1" id="KW-1133">Transmembrane helix</keyword>
<evidence type="ECO:0000313" key="2">
    <source>
        <dbReference type="EMBL" id="KAL0161303.1"/>
    </source>
</evidence>
<dbReference type="PANTHER" id="PTHR21063">
    <property type="entry name" value="LFA-3"/>
    <property type="match status" value="1"/>
</dbReference>
<evidence type="ECO:0000313" key="4">
    <source>
        <dbReference type="EMBL" id="KAL0161337.1"/>
    </source>
</evidence>
<organism evidence="4 5">
    <name type="scientific">Cirrhinus mrigala</name>
    <name type="common">Mrigala</name>
    <dbReference type="NCBI Taxonomy" id="683832"/>
    <lineage>
        <taxon>Eukaryota</taxon>
        <taxon>Metazoa</taxon>
        <taxon>Chordata</taxon>
        <taxon>Craniata</taxon>
        <taxon>Vertebrata</taxon>
        <taxon>Euteleostomi</taxon>
        <taxon>Actinopterygii</taxon>
        <taxon>Neopterygii</taxon>
        <taxon>Teleostei</taxon>
        <taxon>Ostariophysi</taxon>
        <taxon>Cypriniformes</taxon>
        <taxon>Cyprinidae</taxon>
        <taxon>Labeoninae</taxon>
        <taxon>Labeonini</taxon>
        <taxon>Cirrhinus</taxon>
    </lineage>
</organism>
<keyword evidence="1" id="KW-0472">Membrane</keyword>
<dbReference type="Proteomes" id="UP001529510">
    <property type="component" value="Unassembled WGS sequence"/>
</dbReference>
<comment type="caution">
    <text evidence="4">The sequence shown here is derived from an EMBL/GenBank/DDBJ whole genome shotgun (WGS) entry which is preliminary data.</text>
</comment>
<evidence type="ECO:0000256" key="1">
    <source>
        <dbReference type="SAM" id="Phobius"/>
    </source>
</evidence>
<reference evidence="4 5" key="1">
    <citation type="submission" date="2024-05" db="EMBL/GenBank/DDBJ databases">
        <title>Genome sequencing and assembly of Indian major carp, Cirrhinus mrigala (Hamilton, 1822).</title>
        <authorList>
            <person name="Mohindra V."/>
            <person name="Chowdhury L.M."/>
            <person name="Lal K."/>
            <person name="Jena J.K."/>
        </authorList>
    </citation>
    <scope>NUCLEOTIDE SEQUENCE [LARGE SCALE GENOMIC DNA]</scope>
    <source>
        <strain evidence="4">CM1030</strain>
        <tissue evidence="4">Blood</tissue>
    </source>
</reference>
<evidence type="ECO:0000313" key="3">
    <source>
        <dbReference type="EMBL" id="KAL0161305.1"/>
    </source>
</evidence>
<keyword evidence="1" id="KW-0812">Transmembrane</keyword>